<evidence type="ECO:0000256" key="9">
    <source>
        <dbReference type="ARBA" id="ARBA00048173"/>
    </source>
</evidence>
<dbReference type="PANTHER" id="PTHR34047:SF7">
    <property type="entry name" value="RNA-DIRECTED DNA POLYMERASE"/>
    <property type="match status" value="1"/>
</dbReference>
<evidence type="ECO:0000256" key="4">
    <source>
        <dbReference type="ARBA" id="ARBA00022723"/>
    </source>
</evidence>
<dbReference type="Pfam" id="PF00078">
    <property type="entry name" value="RVT_1"/>
    <property type="match status" value="1"/>
</dbReference>
<dbReference type="Proteomes" id="UP000280292">
    <property type="component" value="Unassembled WGS sequence"/>
</dbReference>
<comment type="catalytic activity">
    <reaction evidence="9">
        <text>DNA(n) + a 2'-deoxyribonucleoside 5'-triphosphate = DNA(n+1) + diphosphate</text>
        <dbReference type="Rhea" id="RHEA:22508"/>
        <dbReference type="Rhea" id="RHEA-COMP:17339"/>
        <dbReference type="Rhea" id="RHEA-COMP:17340"/>
        <dbReference type="ChEBI" id="CHEBI:33019"/>
        <dbReference type="ChEBI" id="CHEBI:61560"/>
        <dbReference type="ChEBI" id="CHEBI:173112"/>
        <dbReference type="EC" id="2.7.7.49"/>
    </reaction>
</comment>
<reference evidence="11 12" key="1">
    <citation type="submission" date="2018-08" db="EMBL/GenBank/DDBJ databases">
        <title>Recombination of ecologically and evolutionarily significant loci maintains genetic cohesion in the Pseudomonas syringae species complex.</title>
        <authorList>
            <person name="Dillon M."/>
            <person name="Thakur S."/>
            <person name="Almeida R.N.D."/>
            <person name="Weir B.S."/>
            <person name="Guttman D.S."/>
        </authorList>
    </citation>
    <scope>NUCLEOTIDE SEQUENCE [LARGE SCALE GENOMIC DNA]</scope>
    <source>
        <strain evidence="11 12">ICMP 3883</strain>
    </source>
</reference>
<name>A0A3M2VU68_PSESI</name>
<evidence type="ECO:0000256" key="2">
    <source>
        <dbReference type="ARBA" id="ARBA00022679"/>
    </source>
</evidence>
<dbReference type="PROSITE" id="PS50878">
    <property type="entry name" value="RT_POL"/>
    <property type="match status" value="1"/>
</dbReference>
<dbReference type="GO" id="GO:0003964">
    <property type="term" value="F:RNA-directed DNA polymerase activity"/>
    <property type="evidence" value="ECO:0007669"/>
    <property type="project" value="UniProtKB-KW"/>
</dbReference>
<dbReference type="InterPro" id="IPR009003">
    <property type="entry name" value="Peptidase_S1_PA"/>
</dbReference>
<evidence type="ECO:0000256" key="8">
    <source>
        <dbReference type="ARBA" id="ARBA00034120"/>
    </source>
</evidence>
<dbReference type="EMBL" id="RBNR01000201">
    <property type="protein sequence ID" value="RML42805.1"/>
    <property type="molecule type" value="Genomic_DNA"/>
</dbReference>
<protein>
    <recommendedName>
        <fullName evidence="1">RNA-directed DNA polymerase</fullName>
        <ecNumber evidence="1">2.7.7.49</ecNumber>
    </recommendedName>
</protein>
<dbReference type="InterPro" id="IPR000123">
    <property type="entry name" value="Reverse_transcriptase_msDNA"/>
</dbReference>
<evidence type="ECO:0000256" key="5">
    <source>
        <dbReference type="ARBA" id="ARBA00022842"/>
    </source>
</evidence>
<dbReference type="GO" id="GO:0051607">
    <property type="term" value="P:defense response to virus"/>
    <property type="evidence" value="ECO:0007669"/>
    <property type="project" value="UniProtKB-KW"/>
</dbReference>
<dbReference type="InterPro" id="IPR043502">
    <property type="entry name" value="DNA/RNA_pol_sf"/>
</dbReference>
<evidence type="ECO:0000256" key="3">
    <source>
        <dbReference type="ARBA" id="ARBA00022695"/>
    </source>
</evidence>
<dbReference type="EC" id="2.7.7.49" evidence="1"/>
<evidence type="ECO:0000256" key="1">
    <source>
        <dbReference type="ARBA" id="ARBA00012493"/>
    </source>
</evidence>
<evidence type="ECO:0000313" key="12">
    <source>
        <dbReference type="Proteomes" id="UP000280292"/>
    </source>
</evidence>
<dbReference type="Gene3D" id="2.40.10.120">
    <property type="match status" value="1"/>
</dbReference>
<dbReference type="Pfam" id="PF13365">
    <property type="entry name" value="Trypsin_2"/>
    <property type="match status" value="1"/>
</dbReference>
<comment type="similarity">
    <text evidence="8">Belongs to the bacterial reverse transcriptase family.</text>
</comment>
<sequence length="555" mass="62089">MSKLDSAIDVDGLASLLGTSYTKLRHFYYKPDTSAYYSTFEIDKKSGGKRTIMSPEKRLKTLQSRLKVLLEGIYVAKKQVNAFVKDRSIVTNARAHTRKKFVFNIDLENFFPSITFARIRGMLMAKPYSLQSGVATVIAHLATVRGFLPQGSPCSPILSNMICSSLDRQLLTLAKKHRGEYSRYADDMTFSFYDDLQFVSEEIVRCLKGDGLSNHYHCRVGFYLESVILKSGFKINESKVRLQGRYERQIVTGLVVNKKVNIERQYIRKTSAMIHSMSSDGLDFAREKFKSKAKESSVMLDAHLQGRLLFIKQVVSVDSPVYKRLAKKFNLLGLKYKVPLGKSKNIRGAESRRYSKWYDDRCWVIESELTTADVYDCAQGTGFVIKDGYVITCAHVVKFNGVIANEIQLFRVSSRGDVCKASVVMCDEDRDLAILRILDPALQDLPYFDLSDTSADIGDGVDVLGFPNDKLGATHVGRQKVSVRNKFSISAVTFCQIDKELYAGNSGGPALNEDGDLVGVVTAGNDGDGYNDHSRFVCISELKKVLHLLIGVKDA</sequence>
<dbReference type="InterPro" id="IPR051083">
    <property type="entry name" value="GrpII_Intron_Splice-Mob/Def"/>
</dbReference>
<dbReference type="GO" id="GO:0046872">
    <property type="term" value="F:metal ion binding"/>
    <property type="evidence" value="ECO:0007669"/>
    <property type="project" value="UniProtKB-KW"/>
</dbReference>
<accession>A0A3M2VU68</accession>
<dbReference type="SUPFAM" id="SSF56672">
    <property type="entry name" value="DNA/RNA polymerases"/>
    <property type="match status" value="1"/>
</dbReference>
<evidence type="ECO:0000256" key="7">
    <source>
        <dbReference type="ARBA" id="ARBA00023118"/>
    </source>
</evidence>
<dbReference type="PANTHER" id="PTHR34047">
    <property type="entry name" value="NUCLEAR INTRON MATURASE 1, MITOCHONDRIAL-RELATED"/>
    <property type="match status" value="1"/>
</dbReference>
<keyword evidence="5" id="KW-0460">Magnesium</keyword>
<evidence type="ECO:0000259" key="10">
    <source>
        <dbReference type="PROSITE" id="PS50878"/>
    </source>
</evidence>
<keyword evidence="6 11" id="KW-0695">RNA-directed DNA polymerase</keyword>
<comment type="caution">
    <text evidence="11">The sequence shown here is derived from an EMBL/GenBank/DDBJ whole genome shotgun (WGS) entry which is preliminary data.</text>
</comment>
<dbReference type="GO" id="GO:0003723">
    <property type="term" value="F:RNA binding"/>
    <property type="evidence" value="ECO:0007669"/>
    <property type="project" value="InterPro"/>
</dbReference>
<dbReference type="PRINTS" id="PR00866">
    <property type="entry name" value="RNADNAPOLMS"/>
</dbReference>
<evidence type="ECO:0000313" key="11">
    <source>
        <dbReference type="EMBL" id="RML42805.1"/>
    </source>
</evidence>
<evidence type="ECO:0000256" key="6">
    <source>
        <dbReference type="ARBA" id="ARBA00022918"/>
    </source>
</evidence>
<keyword evidence="7" id="KW-0051">Antiviral defense</keyword>
<dbReference type="CDD" id="cd03487">
    <property type="entry name" value="RT_Bac_retron_II"/>
    <property type="match status" value="1"/>
</dbReference>
<keyword evidence="2" id="KW-0808">Transferase</keyword>
<proteinExistence type="inferred from homology"/>
<organism evidence="11 12">
    <name type="scientific">Pseudomonas syringae pv. ribicola</name>
    <dbReference type="NCBI Taxonomy" id="55398"/>
    <lineage>
        <taxon>Bacteria</taxon>
        <taxon>Pseudomonadati</taxon>
        <taxon>Pseudomonadota</taxon>
        <taxon>Gammaproteobacteria</taxon>
        <taxon>Pseudomonadales</taxon>
        <taxon>Pseudomonadaceae</taxon>
        <taxon>Pseudomonas</taxon>
    </lineage>
</organism>
<keyword evidence="3" id="KW-0548">Nucleotidyltransferase</keyword>
<dbReference type="SUPFAM" id="SSF50494">
    <property type="entry name" value="Trypsin-like serine proteases"/>
    <property type="match status" value="1"/>
</dbReference>
<dbReference type="RefSeq" id="WP_122293388.1">
    <property type="nucleotide sequence ID" value="NZ_RBNR01000201.1"/>
</dbReference>
<keyword evidence="4" id="KW-0479">Metal-binding</keyword>
<gene>
    <name evidence="11" type="ORF">ALQ95_01236</name>
</gene>
<dbReference type="InterPro" id="IPR000477">
    <property type="entry name" value="RT_dom"/>
</dbReference>
<feature type="domain" description="Reverse transcriptase" evidence="10">
    <location>
        <begin position="23"/>
        <end position="256"/>
    </location>
</feature>
<dbReference type="AlphaFoldDB" id="A0A3M2VU68"/>